<gene>
    <name evidence="2" type="ORF">FSB_LOCUS38753</name>
</gene>
<dbReference type="EMBL" id="OIVN01003385">
    <property type="protein sequence ID" value="SPD10871.1"/>
    <property type="molecule type" value="Genomic_DNA"/>
</dbReference>
<organism evidence="2">
    <name type="scientific">Fagus sylvatica</name>
    <name type="common">Beechnut</name>
    <dbReference type="NCBI Taxonomy" id="28930"/>
    <lineage>
        <taxon>Eukaryota</taxon>
        <taxon>Viridiplantae</taxon>
        <taxon>Streptophyta</taxon>
        <taxon>Embryophyta</taxon>
        <taxon>Tracheophyta</taxon>
        <taxon>Spermatophyta</taxon>
        <taxon>Magnoliopsida</taxon>
        <taxon>eudicotyledons</taxon>
        <taxon>Gunneridae</taxon>
        <taxon>Pentapetalae</taxon>
        <taxon>rosids</taxon>
        <taxon>fabids</taxon>
        <taxon>Fagales</taxon>
        <taxon>Fagaceae</taxon>
        <taxon>Fagus</taxon>
    </lineage>
</organism>
<name>A0A2N9HGN7_FAGSY</name>
<accession>A0A2N9HGN7</accession>
<reference evidence="2" key="1">
    <citation type="submission" date="2018-02" db="EMBL/GenBank/DDBJ databases">
        <authorList>
            <person name="Cohen D.B."/>
            <person name="Kent A.D."/>
        </authorList>
    </citation>
    <scope>NUCLEOTIDE SEQUENCE</scope>
</reference>
<feature type="region of interest" description="Disordered" evidence="1">
    <location>
        <begin position="24"/>
        <end position="64"/>
    </location>
</feature>
<proteinExistence type="predicted"/>
<feature type="compositionally biased region" description="Basic and acidic residues" evidence="1">
    <location>
        <begin position="54"/>
        <end position="64"/>
    </location>
</feature>
<dbReference type="AlphaFoldDB" id="A0A2N9HGN7"/>
<sequence>MGEVDRCRGGWGWLGTAGWLGVARDDREQRVRSGSGRQRAESEKWLGTAGWQRAESEQRAESRE</sequence>
<evidence type="ECO:0000313" key="2">
    <source>
        <dbReference type="EMBL" id="SPD10871.1"/>
    </source>
</evidence>
<evidence type="ECO:0000256" key="1">
    <source>
        <dbReference type="SAM" id="MobiDB-lite"/>
    </source>
</evidence>
<protein>
    <submittedName>
        <fullName evidence="2">Uncharacterized protein</fullName>
    </submittedName>
</protein>